<name>C8VTL3_EMENI</name>
<evidence type="ECO:0000313" key="4">
    <source>
        <dbReference type="Proteomes" id="UP000000560"/>
    </source>
</evidence>
<dbReference type="KEGG" id="ani:ANIA_01088"/>
<dbReference type="InterPro" id="IPR009799">
    <property type="entry name" value="EthD_dom"/>
</dbReference>
<dbReference type="Pfam" id="PF07110">
    <property type="entry name" value="EthD"/>
    <property type="match status" value="1"/>
</dbReference>
<dbReference type="GeneID" id="2876866"/>
<reference evidence="4" key="2">
    <citation type="journal article" date="2009" name="Fungal Genet. Biol.">
        <title>The 2008 update of the Aspergillus nidulans genome annotation: a community effort.</title>
        <authorList>
            <person name="Wortman J.R."/>
            <person name="Gilsenan J.M."/>
            <person name="Joardar V."/>
            <person name="Deegan J."/>
            <person name="Clutterbuck J."/>
            <person name="Andersen M.R."/>
            <person name="Archer D."/>
            <person name="Bencina M."/>
            <person name="Braus G."/>
            <person name="Coutinho P."/>
            <person name="von Dohren H."/>
            <person name="Doonan J."/>
            <person name="Driessen A.J."/>
            <person name="Durek P."/>
            <person name="Espeso E."/>
            <person name="Fekete E."/>
            <person name="Flipphi M."/>
            <person name="Estrada C.G."/>
            <person name="Geysens S."/>
            <person name="Goldman G."/>
            <person name="de Groot P.W."/>
            <person name="Hansen K."/>
            <person name="Harris S.D."/>
            <person name="Heinekamp T."/>
            <person name="Helmstaedt K."/>
            <person name="Henrissat B."/>
            <person name="Hofmann G."/>
            <person name="Homan T."/>
            <person name="Horio T."/>
            <person name="Horiuchi H."/>
            <person name="James S."/>
            <person name="Jones M."/>
            <person name="Karaffa L."/>
            <person name="Karanyi Z."/>
            <person name="Kato M."/>
            <person name="Keller N."/>
            <person name="Kelly D.E."/>
            <person name="Kiel J.A."/>
            <person name="Kim J.M."/>
            <person name="van der Klei I.J."/>
            <person name="Klis F.M."/>
            <person name="Kovalchuk A."/>
            <person name="Krasevec N."/>
            <person name="Kubicek C.P."/>
            <person name="Liu B."/>
            <person name="Maccabe A."/>
            <person name="Meyer V."/>
            <person name="Mirabito P."/>
            <person name="Miskei M."/>
            <person name="Mos M."/>
            <person name="Mullins J."/>
            <person name="Nelson D.R."/>
            <person name="Nielsen J."/>
            <person name="Oakley B.R."/>
            <person name="Osmani S.A."/>
            <person name="Pakula T."/>
            <person name="Paszewski A."/>
            <person name="Paulsen I."/>
            <person name="Pilsyk S."/>
            <person name="Pocsi I."/>
            <person name="Punt P.J."/>
            <person name="Ram A.F."/>
            <person name="Ren Q."/>
            <person name="Robellet X."/>
            <person name="Robson G."/>
            <person name="Seiboth B."/>
            <person name="van Solingen P."/>
            <person name="Specht T."/>
            <person name="Sun J."/>
            <person name="Taheri-Talesh N."/>
            <person name="Takeshita N."/>
            <person name="Ussery D."/>
            <person name="vanKuyk P.A."/>
            <person name="Visser H."/>
            <person name="van de Vondervoort P.J."/>
            <person name="de Vries R.P."/>
            <person name="Walton J."/>
            <person name="Xiang X."/>
            <person name="Xiong Y."/>
            <person name="Zeng A.P."/>
            <person name="Brandt B.W."/>
            <person name="Cornell M.J."/>
            <person name="van den Hondel C.A."/>
            <person name="Visser J."/>
            <person name="Oliver S.G."/>
            <person name="Turner G."/>
        </authorList>
    </citation>
    <scope>GENOME REANNOTATION</scope>
    <source>
        <strain evidence="4">FGSC A4 / ATCC 38163 / CBS 112.46 / NRRL 194 / M139</strain>
    </source>
</reference>
<dbReference type="HOGENOM" id="CLU_115019_0_0_1"/>
<protein>
    <recommendedName>
        <fullName evidence="2">EthD domain-containing protein</fullName>
    </recommendedName>
</protein>
<dbReference type="InterPro" id="IPR011008">
    <property type="entry name" value="Dimeric_a/b-barrel"/>
</dbReference>
<reference evidence="4" key="1">
    <citation type="journal article" date="2005" name="Nature">
        <title>Sequencing of Aspergillus nidulans and comparative analysis with A. fumigatus and A. oryzae.</title>
        <authorList>
            <person name="Galagan J.E."/>
            <person name="Calvo S.E."/>
            <person name="Cuomo C."/>
            <person name="Ma L.J."/>
            <person name="Wortman J.R."/>
            <person name="Batzoglou S."/>
            <person name="Lee S.I."/>
            <person name="Basturkmen M."/>
            <person name="Spevak C.C."/>
            <person name="Clutterbuck J."/>
            <person name="Kapitonov V."/>
            <person name="Jurka J."/>
            <person name="Scazzocchio C."/>
            <person name="Farman M."/>
            <person name="Butler J."/>
            <person name="Purcell S."/>
            <person name="Harris S."/>
            <person name="Braus G.H."/>
            <person name="Draht O."/>
            <person name="Busch S."/>
            <person name="D'Enfert C."/>
            <person name="Bouchier C."/>
            <person name="Goldman G.H."/>
            <person name="Bell-Pedersen D."/>
            <person name="Griffiths-Jones S."/>
            <person name="Doonan J.H."/>
            <person name="Yu J."/>
            <person name="Vienken K."/>
            <person name="Pain A."/>
            <person name="Freitag M."/>
            <person name="Selker E.U."/>
            <person name="Archer D.B."/>
            <person name="Penalva M.A."/>
            <person name="Oakley B.R."/>
            <person name="Momany M."/>
            <person name="Tanaka T."/>
            <person name="Kumagai T."/>
            <person name="Asai K."/>
            <person name="Machida M."/>
            <person name="Nierman W.C."/>
            <person name="Denning D.W."/>
            <person name="Caddick M."/>
            <person name="Hynes M."/>
            <person name="Paoletti M."/>
            <person name="Fischer R."/>
            <person name="Miller B."/>
            <person name="Dyer P."/>
            <person name="Sachs M.S."/>
            <person name="Osmani S.A."/>
            <person name="Birren B.W."/>
        </authorList>
    </citation>
    <scope>NUCLEOTIDE SEQUENCE [LARGE SCALE GENOMIC DNA]</scope>
    <source>
        <strain evidence="4">FGSC A4 / ATCC 38163 / CBS 112.46 / NRRL 194 / M139</strain>
    </source>
</reference>
<dbReference type="SUPFAM" id="SSF54909">
    <property type="entry name" value="Dimeric alpha+beta barrel"/>
    <property type="match status" value="1"/>
</dbReference>
<proteinExistence type="inferred from homology"/>
<dbReference type="OMA" id="YNMTHND"/>
<dbReference type="STRING" id="227321.C8VTL3"/>
<gene>
    <name evidence="3" type="ORF">ANIA_01088</name>
</gene>
<feature type="domain" description="EthD" evidence="2">
    <location>
        <begin position="14"/>
        <end position="109"/>
    </location>
</feature>
<dbReference type="Proteomes" id="UP000000560">
    <property type="component" value="Chromosome VIII"/>
</dbReference>
<accession>C8VTL3</accession>
<evidence type="ECO:0000256" key="1">
    <source>
        <dbReference type="ARBA" id="ARBA00005986"/>
    </source>
</evidence>
<dbReference type="InParanoid" id="C8VTL3"/>
<dbReference type="RefSeq" id="XP_050469056.1">
    <property type="nucleotide sequence ID" value="XM_050613225.1"/>
</dbReference>
<dbReference type="EMBL" id="BN001308">
    <property type="protein sequence ID" value="CBF88170.1"/>
    <property type="molecule type" value="Genomic_DNA"/>
</dbReference>
<organism evidence="3 4">
    <name type="scientific">Emericella nidulans (strain FGSC A4 / ATCC 38163 / CBS 112.46 / NRRL 194 / M139)</name>
    <name type="common">Aspergillus nidulans</name>
    <dbReference type="NCBI Taxonomy" id="227321"/>
    <lineage>
        <taxon>Eukaryota</taxon>
        <taxon>Fungi</taxon>
        <taxon>Dikarya</taxon>
        <taxon>Ascomycota</taxon>
        <taxon>Pezizomycotina</taxon>
        <taxon>Eurotiomycetes</taxon>
        <taxon>Eurotiomycetidae</taxon>
        <taxon>Eurotiales</taxon>
        <taxon>Aspergillaceae</taxon>
        <taxon>Aspergillus</taxon>
        <taxon>Aspergillus subgen. Nidulantes</taxon>
    </lineage>
</organism>
<dbReference type="GO" id="GO:0016491">
    <property type="term" value="F:oxidoreductase activity"/>
    <property type="evidence" value="ECO:0007669"/>
    <property type="project" value="InterPro"/>
</dbReference>
<sequence length="133" mass="15454">MPTEVVLTITGFRKPGLDESSLHEYLTNHHAPLALPFLLKYGVKEYSLIDQFSTFTPHVEQMHMTEKLADCDYIVQFVMDDIRQFTRLWEDEEFRKTVKPDHVNFADESKSGISIGYRTRFISPEEGLGQLKN</sequence>
<dbReference type="Gene3D" id="3.30.70.100">
    <property type="match status" value="1"/>
</dbReference>
<evidence type="ECO:0000313" key="3">
    <source>
        <dbReference type="EMBL" id="CBF88170.1"/>
    </source>
</evidence>
<dbReference type="VEuPathDB" id="FungiDB:AN1088"/>
<keyword evidence="4" id="KW-1185">Reference proteome</keyword>
<dbReference type="OrthoDB" id="3454835at2759"/>
<dbReference type="AlphaFoldDB" id="C8VTL3"/>
<comment type="similarity">
    <text evidence="1">Belongs to the tpcK family.</text>
</comment>
<evidence type="ECO:0000259" key="2">
    <source>
        <dbReference type="Pfam" id="PF07110"/>
    </source>
</evidence>